<accession>A0AAP8MDA2</accession>
<organism evidence="8 9">
    <name type="scientific">Halioglobus japonicus</name>
    <dbReference type="NCBI Taxonomy" id="930805"/>
    <lineage>
        <taxon>Bacteria</taxon>
        <taxon>Pseudomonadati</taxon>
        <taxon>Pseudomonadota</taxon>
        <taxon>Gammaproteobacteria</taxon>
        <taxon>Cellvibrionales</taxon>
        <taxon>Halieaceae</taxon>
        <taxon>Halioglobus</taxon>
    </lineage>
</organism>
<evidence type="ECO:0000256" key="7">
    <source>
        <dbReference type="ARBA" id="ARBA00023180"/>
    </source>
</evidence>
<dbReference type="InterPro" id="IPR027417">
    <property type="entry name" value="P-loop_NTPase"/>
</dbReference>
<dbReference type="GO" id="GO:0016051">
    <property type="term" value="P:carbohydrate biosynthetic process"/>
    <property type="evidence" value="ECO:0007669"/>
    <property type="project" value="InterPro"/>
</dbReference>
<dbReference type="PANTHER" id="PTHR12137">
    <property type="entry name" value="CARBOHYDRATE SULFOTRANSFERASE"/>
    <property type="match status" value="1"/>
</dbReference>
<evidence type="ECO:0000256" key="3">
    <source>
        <dbReference type="ARBA" id="ARBA00022692"/>
    </source>
</evidence>
<dbReference type="Pfam" id="PF03567">
    <property type="entry name" value="Sulfotransfer_2"/>
    <property type="match status" value="1"/>
</dbReference>
<evidence type="ECO:0000313" key="8">
    <source>
        <dbReference type="EMBL" id="PLW85706.1"/>
    </source>
</evidence>
<dbReference type="GO" id="GO:0016020">
    <property type="term" value="C:membrane"/>
    <property type="evidence" value="ECO:0007669"/>
    <property type="project" value="InterPro"/>
</dbReference>
<dbReference type="Gene3D" id="3.40.50.300">
    <property type="entry name" value="P-loop containing nucleotide triphosphate hydrolases"/>
    <property type="match status" value="1"/>
</dbReference>
<keyword evidence="6" id="KW-0472">Membrane</keyword>
<reference evidence="8 9" key="1">
    <citation type="submission" date="2018-01" db="EMBL/GenBank/DDBJ databases">
        <title>The draft genome sequence of Halioglobus japonicus S1-36.</title>
        <authorList>
            <person name="Du Z.-J."/>
            <person name="Shi M.-J."/>
        </authorList>
    </citation>
    <scope>NUCLEOTIDE SEQUENCE [LARGE SCALE GENOMIC DNA]</scope>
    <source>
        <strain evidence="8 9">S1-36</strain>
    </source>
</reference>
<comment type="caution">
    <text evidence="8">The sequence shown here is derived from an EMBL/GenBank/DDBJ whole genome shotgun (WGS) entry which is preliminary data.</text>
</comment>
<name>A0AAP8MDA2_9GAMM</name>
<keyword evidence="7" id="KW-0325">Glycoprotein</keyword>
<protein>
    <recommendedName>
        <fullName evidence="10">Sulfotransferase family protein</fullName>
    </recommendedName>
</protein>
<evidence type="ECO:0008006" key="10">
    <source>
        <dbReference type="Google" id="ProtNLM"/>
    </source>
</evidence>
<evidence type="ECO:0000313" key="9">
    <source>
        <dbReference type="Proteomes" id="UP000235162"/>
    </source>
</evidence>
<evidence type="ECO:0000256" key="6">
    <source>
        <dbReference type="ARBA" id="ARBA00023136"/>
    </source>
</evidence>
<dbReference type="GO" id="GO:0008146">
    <property type="term" value="F:sulfotransferase activity"/>
    <property type="evidence" value="ECO:0007669"/>
    <property type="project" value="InterPro"/>
</dbReference>
<dbReference type="EMBL" id="PKUR01000003">
    <property type="protein sequence ID" value="PLW85706.1"/>
    <property type="molecule type" value="Genomic_DNA"/>
</dbReference>
<proteinExistence type="predicted"/>
<keyword evidence="3" id="KW-0812">Transmembrane</keyword>
<dbReference type="SUPFAM" id="SSF52540">
    <property type="entry name" value="P-loop containing nucleoside triphosphate hydrolases"/>
    <property type="match status" value="1"/>
</dbReference>
<keyword evidence="5" id="KW-0333">Golgi apparatus</keyword>
<evidence type="ECO:0000256" key="4">
    <source>
        <dbReference type="ARBA" id="ARBA00022989"/>
    </source>
</evidence>
<dbReference type="Proteomes" id="UP000235162">
    <property type="component" value="Unassembled WGS sequence"/>
</dbReference>
<evidence type="ECO:0000256" key="1">
    <source>
        <dbReference type="ARBA" id="ARBA00004323"/>
    </source>
</evidence>
<dbReference type="KEGG" id="hja:BST95_05420"/>
<comment type="subcellular location">
    <subcellularLocation>
        <location evidence="1">Golgi apparatus membrane</location>
        <topology evidence="1">Single-pass type II membrane protein</topology>
    </subcellularLocation>
</comment>
<keyword evidence="9" id="KW-1185">Reference proteome</keyword>
<dbReference type="InterPro" id="IPR018011">
    <property type="entry name" value="Carb_sulfotrans_8-10"/>
</dbReference>
<dbReference type="PANTHER" id="PTHR12137:SF54">
    <property type="entry name" value="CARBOHYDRATE SULFOTRANSFERASE"/>
    <property type="match status" value="1"/>
</dbReference>
<keyword evidence="2" id="KW-0808">Transferase</keyword>
<keyword evidence="4" id="KW-1133">Transmembrane helix</keyword>
<dbReference type="InterPro" id="IPR005331">
    <property type="entry name" value="Sulfotransferase"/>
</dbReference>
<dbReference type="AlphaFoldDB" id="A0AAP8MDA2"/>
<sequence>MLCHKHNCVFVHIPKTAGMSVEQWFLDRLGLQEEDRPKLLLYPNDDPEKGPPRMAHLLAHQYVDCGHISADLFENYFRFSIVRNPYKRLISMYHYLPQSRATSFDDFVFNRFFRHLWRNMYWFVRPQVEYLHDKNGNMLVNRVIRFEQLNEDFSAVAKQLQLPDTPLPKVNVSRDHRPKEYRSLADYYRRDETRRWVEHLYADDLAYFKYDFPAELEGK</sequence>
<evidence type="ECO:0000256" key="5">
    <source>
        <dbReference type="ARBA" id="ARBA00023034"/>
    </source>
</evidence>
<gene>
    <name evidence="8" type="ORF">C0029_13970</name>
</gene>
<evidence type="ECO:0000256" key="2">
    <source>
        <dbReference type="ARBA" id="ARBA00022679"/>
    </source>
</evidence>